<evidence type="ECO:0000313" key="2">
    <source>
        <dbReference type="Proteomes" id="UP000252387"/>
    </source>
</evidence>
<comment type="caution">
    <text evidence="1">The sequence shown here is derived from an EMBL/GenBank/DDBJ whole genome shotgun (WGS) entry which is preliminary data.</text>
</comment>
<dbReference type="OrthoDB" id="259311at2"/>
<reference evidence="1 2" key="1">
    <citation type="submission" date="2018-05" db="EMBL/GenBank/DDBJ databases">
        <title>Draft genome sequence of Rhodanobacter denitrificans Yn1 isolated from gold copper mine.</title>
        <authorList>
            <person name="Yang N."/>
            <person name="Mazhar H.S."/>
            <person name="Rensing C."/>
        </authorList>
    </citation>
    <scope>NUCLEOTIDE SEQUENCE [LARGE SCALE GENOMIC DNA]</scope>
    <source>
        <strain evidence="1 2">Yn1</strain>
    </source>
</reference>
<proteinExistence type="predicted"/>
<gene>
    <name evidence="1" type="ORF">DEO45_10325</name>
</gene>
<dbReference type="Proteomes" id="UP000252387">
    <property type="component" value="Unassembled WGS sequence"/>
</dbReference>
<organism evidence="1 2">
    <name type="scientific">Rhodanobacter denitrificans</name>
    <dbReference type="NCBI Taxonomy" id="666685"/>
    <lineage>
        <taxon>Bacteria</taxon>
        <taxon>Pseudomonadati</taxon>
        <taxon>Pseudomonadota</taxon>
        <taxon>Gammaproteobacteria</taxon>
        <taxon>Lysobacterales</taxon>
        <taxon>Rhodanobacteraceae</taxon>
        <taxon>Rhodanobacter</taxon>
    </lineage>
</organism>
<evidence type="ECO:0000313" key="1">
    <source>
        <dbReference type="EMBL" id="RCS29553.1"/>
    </source>
</evidence>
<sequence length="204" mass="21773">MDYPAFYDQAPRITMRDPLAGFLGAAGGGLLEYSYLDAVRLAGHSCPTVAGAWLMARTALQALYPGEPAERGGITVRMPAPADEGVTGVIAQVLTLVTGAAAENGFHGIGGRFVRQSLLDFAAAPSASAVQFSRRDNGEAVAVTLDLSRVPPAPNLRELMVVALHPTATAHQHATFAHAWQDRVRRLLLEHADDPEVLRLTRLN</sequence>
<name>A0A368KFS7_9GAMM</name>
<dbReference type="RefSeq" id="WP_114343217.1">
    <property type="nucleotide sequence ID" value="NZ_QFWQ01000006.1"/>
</dbReference>
<dbReference type="EMBL" id="QFWQ01000006">
    <property type="protein sequence ID" value="RCS29553.1"/>
    <property type="molecule type" value="Genomic_DNA"/>
</dbReference>
<dbReference type="AlphaFoldDB" id="A0A368KFS7"/>
<accession>A0A368KFS7</accession>
<keyword evidence="2" id="KW-1185">Reference proteome</keyword>
<dbReference type="Gene3D" id="3.30.1330.130">
    <property type="match status" value="1"/>
</dbReference>
<protein>
    <submittedName>
        <fullName evidence="1">Uncharacterized protein</fullName>
    </submittedName>
</protein>